<evidence type="ECO:0000313" key="3">
    <source>
        <dbReference type="EMBL" id="KAK6988860.1"/>
    </source>
</evidence>
<gene>
    <name evidence="3" type="ORF">R3P38DRAFT_2804109</name>
</gene>
<dbReference type="EMBL" id="JAWWNJ010000119">
    <property type="protein sequence ID" value="KAK6988860.1"/>
    <property type="molecule type" value="Genomic_DNA"/>
</dbReference>
<feature type="compositionally biased region" description="Acidic residues" evidence="2">
    <location>
        <begin position="374"/>
        <end position="394"/>
    </location>
</feature>
<dbReference type="Proteomes" id="UP001362999">
    <property type="component" value="Unassembled WGS sequence"/>
</dbReference>
<feature type="region of interest" description="Disordered" evidence="2">
    <location>
        <begin position="374"/>
        <end position="407"/>
    </location>
</feature>
<keyword evidence="4" id="KW-1185">Reference proteome</keyword>
<feature type="coiled-coil region" evidence="1">
    <location>
        <begin position="145"/>
        <end position="172"/>
    </location>
</feature>
<accession>A0AAV9ZQL4</accession>
<proteinExistence type="predicted"/>
<keyword evidence="1" id="KW-0175">Coiled coil</keyword>
<organism evidence="3 4">
    <name type="scientific">Favolaschia claudopus</name>
    <dbReference type="NCBI Taxonomy" id="2862362"/>
    <lineage>
        <taxon>Eukaryota</taxon>
        <taxon>Fungi</taxon>
        <taxon>Dikarya</taxon>
        <taxon>Basidiomycota</taxon>
        <taxon>Agaricomycotina</taxon>
        <taxon>Agaricomycetes</taxon>
        <taxon>Agaricomycetidae</taxon>
        <taxon>Agaricales</taxon>
        <taxon>Marasmiineae</taxon>
        <taxon>Mycenaceae</taxon>
        <taxon>Favolaschia</taxon>
    </lineage>
</organism>
<protein>
    <submittedName>
        <fullName evidence="3">Uncharacterized protein</fullName>
    </submittedName>
</protein>
<evidence type="ECO:0000256" key="2">
    <source>
        <dbReference type="SAM" id="MobiDB-lite"/>
    </source>
</evidence>
<comment type="caution">
    <text evidence="3">The sequence shown here is derived from an EMBL/GenBank/DDBJ whole genome shotgun (WGS) entry which is preliminary data.</text>
</comment>
<evidence type="ECO:0000313" key="4">
    <source>
        <dbReference type="Proteomes" id="UP001362999"/>
    </source>
</evidence>
<dbReference type="AlphaFoldDB" id="A0AAV9ZQL4"/>
<sequence>MAQNQIFLMRGLNFDIQGIGNHPTEDQQATLTERTNKLRRKILTWMDAQILFMPHVALLRAEEDRARMRISASQGQPGIRVQHMALWLPSSIKGRAECDPELYLYEFRLREAQACEALDLLRKSLLVRTHLYKYKDRFARGVKSNTRLTTKINAVEDRLRRVADRYRAARRALEGLGAVLNKHEWERTLLPLSHDDVRGMPRALFQDPERKKVMMRKGAQARKQADAMRREAKARMSWIWRSAGLEEEGVEGTMNEALRIEWAKTRARFLRRVEEVDLLEEESRRVLQFLRWRADWWESNANQRPSDPGHSVHTSRVAFAPKHTAYAEGNIAYAKCQAALLRRLADSFELKWADTADFISMGRAAMGVVPEDEFVEAGDAEGEEGPDGDEEGGVDEMPVPLRSSISS</sequence>
<evidence type="ECO:0000256" key="1">
    <source>
        <dbReference type="SAM" id="Coils"/>
    </source>
</evidence>
<name>A0AAV9ZQL4_9AGAR</name>
<reference evidence="3 4" key="1">
    <citation type="journal article" date="2024" name="J Genomics">
        <title>Draft genome sequencing and assembly of Favolaschia claudopus CIRM-BRFM 2984 isolated from oak limbs.</title>
        <authorList>
            <person name="Navarro D."/>
            <person name="Drula E."/>
            <person name="Chaduli D."/>
            <person name="Cazenave R."/>
            <person name="Ahrendt S."/>
            <person name="Wang J."/>
            <person name="Lipzen A."/>
            <person name="Daum C."/>
            <person name="Barry K."/>
            <person name="Grigoriev I.V."/>
            <person name="Favel A."/>
            <person name="Rosso M.N."/>
            <person name="Martin F."/>
        </authorList>
    </citation>
    <scope>NUCLEOTIDE SEQUENCE [LARGE SCALE GENOMIC DNA]</scope>
    <source>
        <strain evidence="3 4">CIRM-BRFM 2984</strain>
    </source>
</reference>